<dbReference type="EMBL" id="LMTZ01000105">
    <property type="protein sequence ID" value="KST65684.1"/>
    <property type="molecule type" value="Genomic_DNA"/>
</dbReference>
<reference evidence="1 2" key="1">
    <citation type="journal article" date="2015" name="Genome Announc.">
        <title>Draft Genome of the Euendolithic (true boring) Cyanobacterium Mastigocoleus testarum strain BC008.</title>
        <authorList>
            <person name="Guida B.S."/>
            <person name="Garcia-Pichel F."/>
        </authorList>
    </citation>
    <scope>NUCLEOTIDE SEQUENCE [LARGE SCALE GENOMIC DNA]</scope>
    <source>
        <strain evidence="1 2">BC008</strain>
    </source>
</reference>
<dbReference type="RefSeq" id="WP_058183976.1">
    <property type="nucleotide sequence ID" value="NZ_LMTZ01000105.1"/>
</dbReference>
<dbReference type="Proteomes" id="UP000053372">
    <property type="component" value="Unassembled WGS sequence"/>
</dbReference>
<organism evidence="1 2">
    <name type="scientific">Mastigocoleus testarum BC008</name>
    <dbReference type="NCBI Taxonomy" id="371196"/>
    <lineage>
        <taxon>Bacteria</taxon>
        <taxon>Bacillati</taxon>
        <taxon>Cyanobacteriota</taxon>
        <taxon>Cyanophyceae</taxon>
        <taxon>Nostocales</taxon>
        <taxon>Hapalosiphonaceae</taxon>
        <taxon>Mastigocoleus</taxon>
    </lineage>
</organism>
<sequence>MTRITDIKKIKSKIEPLLGQKCWNLAMGHGSFLTFEFGKIKIPARPSFLQKKWHSLPPSKLKEELQDSYKKILPPEGEWHLWIYMCAWEILHNNQILVNSEDEREVTETYISNFDGLVLKSLELLDDNEY</sequence>
<accession>A0A0V7ZLZ2</accession>
<dbReference type="OrthoDB" id="5185189at2"/>
<comment type="caution">
    <text evidence="1">The sequence shown here is derived from an EMBL/GenBank/DDBJ whole genome shotgun (WGS) entry which is preliminary data.</text>
</comment>
<gene>
    <name evidence="1" type="ORF">BC008_22150</name>
</gene>
<evidence type="ECO:0000313" key="1">
    <source>
        <dbReference type="EMBL" id="KST65684.1"/>
    </source>
</evidence>
<evidence type="ECO:0000313" key="2">
    <source>
        <dbReference type="Proteomes" id="UP000053372"/>
    </source>
</evidence>
<proteinExistence type="predicted"/>
<name>A0A0V7ZLZ2_9CYAN</name>
<dbReference type="AlphaFoldDB" id="A0A0V7ZLZ2"/>
<protein>
    <submittedName>
        <fullName evidence="1">Uncharacterized protein</fullName>
    </submittedName>
</protein>
<keyword evidence="2" id="KW-1185">Reference proteome</keyword>